<evidence type="ECO:0000313" key="2">
    <source>
        <dbReference type="EMBL" id="KAJ9483831.1"/>
    </source>
</evidence>
<dbReference type="Proteomes" id="UP001227192">
    <property type="component" value="Unassembled WGS sequence"/>
</dbReference>
<gene>
    <name evidence="2" type="ORF">VN97_g9558</name>
</gene>
<comment type="caution">
    <text evidence="2">The sequence shown here is derived from an EMBL/GenBank/DDBJ whole genome shotgun (WGS) entry which is preliminary data.</text>
</comment>
<dbReference type="AlphaFoldDB" id="A0AAI9TBG9"/>
<reference evidence="2" key="2">
    <citation type="journal article" date="2016" name="Fungal Biol.">
        <title>Ochratoxin A production by Penicillium thymicola.</title>
        <authorList>
            <person name="Nguyen H.D.T."/>
            <person name="McMullin D.R."/>
            <person name="Ponomareva E."/>
            <person name="Riley R."/>
            <person name="Pomraning K.R."/>
            <person name="Baker S.E."/>
            <person name="Seifert K.A."/>
        </authorList>
    </citation>
    <scope>NUCLEOTIDE SEQUENCE</scope>
    <source>
        <strain evidence="2">DAOM 180753</strain>
    </source>
</reference>
<sequence>MAEINRHDSRTLSAQQKLACDNNMASNDPPVHRDSMSFSVLLTGANGFVGTEIIRQLLEHRQVSRVNGLVRGDTDTAAKQRTIDTAVKALWWTN</sequence>
<accession>A0AAI9TBG9</accession>
<dbReference type="Pfam" id="PF07993">
    <property type="entry name" value="NAD_binding_4"/>
    <property type="match status" value="1"/>
</dbReference>
<reference evidence="2" key="1">
    <citation type="submission" date="2015-06" db="EMBL/GenBank/DDBJ databases">
        <authorList>
            <person name="Nguyen H."/>
        </authorList>
    </citation>
    <scope>NUCLEOTIDE SEQUENCE</scope>
    <source>
        <strain evidence="2">DAOM 180753</strain>
    </source>
</reference>
<keyword evidence="3" id="KW-1185">Reference proteome</keyword>
<dbReference type="InterPro" id="IPR036291">
    <property type="entry name" value="NAD(P)-bd_dom_sf"/>
</dbReference>
<evidence type="ECO:0000259" key="1">
    <source>
        <dbReference type="Pfam" id="PF07993"/>
    </source>
</evidence>
<dbReference type="EMBL" id="LACB01000393">
    <property type="protein sequence ID" value="KAJ9483831.1"/>
    <property type="molecule type" value="Genomic_DNA"/>
</dbReference>
<name>A0AAI9TBG9_PENTH</name>
<protein>
    <recommendedName>
        <fullName evidence="1">Thioester reductase (TE) domain-containing protein</fullName>
    </recommendedName>
</protein>
<dbReference type="Gene3D" id="3.40.50.720">
    <property type="entry name" value="NAD(P)-binding Rossmann-like Domain"/>
    <property type="match status" value="1"/>
</dbReference>
<evidence type="ECO:0000313" key="3">
    <source>
        <dbReference type="Proteomes" id="UP001227192"/>
    </source>
</evidence>
<dbReference type="InterPro" id="IPR013120">
    <property type="entry name" value="FAR_NAD-bd"/>
</dbReference>
<organism evidence="2 3">
    <name type="scientific">Penicillium thymicola</name>
    <dbReference type="NCBI Taxonomy" id="293382"/>
    <lineage>
        <taxon>Eukaryota</taxon>
        <taxon>Fungi</taxon>
        <taxon>Dikarya</taxon>
        <taxon>Ascomycota</taxon>
        <taxon>Pezizomycotina</taxon>
        <taxon>Eurotiomycetes</taxon>
        <taxon>Eurotiomycetidae</taxon>
        <taxon>Eurotiales</taxon>
        <taxon>Aspergillaceae</taxon>
        <taxon>Penicillium</taxon>
    </lineage>
</organism>
<dbReference type="SUPFAM" id="SSF51735">
    <property type="entry name" value="NAD(P)-binding Rossmann-fold domains"/>
    <property type="match status" value="1"/>
</dbReference>
<proteinExistence type="predicted"/>
<feature type="domain" description="Thioester reductase (TE)" evidence="1">
    <location>
        <begin position="42"/>
        <end position="90"/>
    </location>
</feature>